<keyword evidence="1" id="KW-1133">Transmembrane helix</keyword>
<evidence type="ECO:0000256" key="1">
    <source>
        <dbReference type="SAM" id="Phobius"/>
    </source>
</evidence>
<proteinExistence type="predicted"/>
<feature type="transmembrane region" description="Helical" evidence="1">
    <location>
        <begin position="163"/>
        <end position="185"/>
    </location>
</feature>
<sequence>MAIGTIATAVSTTATSIITTSSNSISANTASTATTSATTITTTVFTIVITAMATIDTAPSIAKRRSSLIAAMLSPLCDQRQYIKLLLRVQKDVPNEASIRLDRVVELADPALRIDGTESCLLSVAEFRRSVGRLPHFFSGAWSATIWLTGWVGSPLLDACDSVVVGTFVAMLCTTAVGSSTIAAVRTIAHALEQTRNHGAERFAAT</sequence>
<dbReference type="EMBL" id="HBIZ01022735">
    <property type="protein sequence ID" value="CAE0761753.1"/>
    <property type="molecule type" value="Transcribed_RNA"/>
</dbReference>
<gene>
    <name evidence="2" type="ORF">PCAR00345_LOCUS14365</name>
</gene>
<dbReference type="AlphaFoldDB" id="A0A7S4BCN7"/>
<reference evidence="2" key="1">
    <citation type="submission" date="2021-01" db="EMBL/GenBank/DDBJ databases">
        <authorList>
            <person name="Corre E."/>
            <person name="Pelletier E."/>
            <person name="Niang G."/>
            <person name="Scheremetjew M."/>
            <person name="Finn R."/>
            <person name="Kale V."/>
            <person name="Holt S."/>
            <person name="Cochrane G."/>
            <person name="Meng A."/>
            <person name="Brown T."/>
            <person name="Cohen L."/>
        </authorList>
    </citation>
    <scope>NUCLEOTIDE SEQUENCE</scope>
    <source>
        <strain evidence="2">CCMP645</strain>
    </source>
</reference>
<feature type="transmembrane region" description="Helical" evidence="1">
    <location>
        <begin position="137"/>
        <end position="157"/>
    </location>
</feature>
<keyword evidence="1" id="KW-0472">Membrane</keyword>
<evidence type="ECO:0000313" key="2">
    <source>
        <dbReference type="EMBL" id="CAE0761753.1"/>
    </source>
</evidence>
<accession>A0A7S4BCN7</accession>
<keyword evidence="1" id="KW-0812">Transmembrane</keyword>
<name>A0A7S4BCN7_CHRCT</name>
<organism evidence="2">
    <name type="scientific">Chrysotila carterae</name>
    <name type="common">Marine alga</name>
    <name type="synonym">Syracosphaera carterae</name>
    <dbReference type="NCBI Taxonomy" id="13221"/>
    <lineage>
        <taxon>Eukaryota</taxon>
        <taxon>Haptista</taxon>
        <taxon>Haptophyta</taxon>
        <taxon>Prymnesiophyceae</taxon>
        <taxon>Isochrysidales</taxon>
        <taxon>Isochrysidaceae</taxon>
        <taxon>Chrysotila</taxon>
    </lineage>
</organism>
<protein>
    <submittedName>
        <fullName evidence="2">Uncharacterized protein</fullName>
    </submittedName>
</protein>